<evidence type="ECO:0000313" key="1">
    <source>
        <dbReference type="EMBL" id="QXJ22668.1"/>
    </source>
</evidence>
<dbReference type="Proteomes" id="UP001049518">
    <property type="component" value="Chromosome"/>
</dbReference>
<name>A0ABX8QVM6_9ACTN</name>
<dbReference type="RefSeq" id="WP_231335997.1">
    <property type="nucleotide sequence ID" value="NZ_CP059572.1"/>
</dbReference>
<reference evidence="1" key="1">
    <citation type="submission" date="2020-07" db="EMBL/GenBank/DDBJ databases">
        <authorList>
            <person name="Tarantini F.S."/>
            <person name="Hong K.W."/>
            <person name="Chan K.G."/>
        </authorList>
    </citation>
    <scope>NUCLEOTIDE SEQUENCE</scope>
    <source>
        <strain evidence="1">32-07</strain>
    </source>
</reference>
<keyword evidence="2" id="KW-1185">Reference proteome</keyword>
<sequence length="137" mass="14257">MDSHFFGEYGRWQEEGCPPLFRAAAHERPALLALHGVARRLGAVIALAGPAGAAGLARRGELALLLAGVRHVTVAGDATLRSWEPAGVRPEEIRGLLAGAVGSVLAAALDRDGTAALTHTRNIEMMVDCHPAAAARP</sequence>
<organism evidence="1 2">
    <name type="scientific">Actinomadura graeca</name>
    <dbReference type="NCBI Taxonomy" id="2750812"/>
    <lineage>
        <taxon>Bacteria</taxon>
        <taxon>Bacillati</taxon>
        <taxon>Actinomycetota</taxon>
        <taxon>Actinomycetes</taxon>
        <taxon>Streptosporangiales</taxon>
        <taxon>Thermomonosporaceae</taxon>
        <taxon>Actinomadura</taxon>
    </lineage>
</organism>
<proteinExistence type="predicted"/>
<accession>A0ABX8QVM6</accession>
<gene>
    <name evidence="1" type="ORF">AGRA3207_003711</name>
</gene>
<evidence type="ECO:0000313" key="2">
    <source>
        <dbReference type="Proteomes" id="UP001049518"/>
    </source>
</evidence>
<dbReference type="EMBL" id="CP059572">
    <property type="protein sequence ID" value="QXJ22668.1"/>
    <property type="molecule type" value="Genomic_DNA"/>
</dbReference>
<protein>
    <submittedName>
        <fullName evidence="1">Uncharacterized protein</fullName>
    </submittedName>
</protein>